<keyword evidence="3" id="KW-1185">Reference proteome</keyword>
<sequence>MCCWNRKAELGGKEAMVITGTHREWISRRAGKMRNEDEQHANGEERCEQHPKMLVSRAELLRAAQRQVMASVSGMCCWNRKAELGGKEAMVITGTHREWISRRAGKMRNEDEQHANGEERCEQHPKMLVSRAELLRVRLSQPALRAHCTRILSKVWLFIICHYQQLTAAISGVVAEERKPSHHTKLVSDAHDNNQQSALQRGLVEDPQEPAAGITVRKPSAVYAQTYSEPEKEYAGGGSPGFLTLKQEAAACERHHAFDETDRGHGAQSEHRGRELCVVHGDSAALVPVKKSTYRTGKRAPSQPLQVRASSPWKMAV</sequence>
<proteinExistence type="predicted"/>
<reference evidence="3" key="1">
    <citation type="submission" date="2012-07" db="EMBL/GenBank/DDBJ databases">
        <title>Genome of the Chinese tree shrew, a rising model animal genetically related to primates.</title>
        <authorList>
            <person name="Zhang G."/>
            <person name="Fan Y."/>
            <person name="Yao Y."/>
            <person name="Huang Z."/>
        </authorList>
    </citation>
    <scope>NUCLEOTIDE SEQUENCE [LARGE SCALE GENOMIC DNA]</scope>
</reference>
<dbReference type="AlphaFoldDB" id="L9KR73"/>
<name>L9KR73_TUPCH</name>
<evidence type="ECO:0000313" key="2">
    <source>
        <dbReference type="EMBL" id="ELW65281.1"/>
    </source>
</evidence>
<protein>
    <submittedName>
        <fullName evidence="2">Uncharacterized protein</fullName>
    </submittedName>
</protein>
<accession>L9KR73</accession>
<dbReference type="Proteomes" id="UP000011518">
    <property type="component" value="Unassembled WGS sequence"/>
</dbReference>
<reference evidence="3" key="2">
    <citation type="journal article" date="2013" name="Nat. Commun.">
        <title>Genome of the Chinese tree shrew.</title>
        <authorList>
            <person name="Fan Y."/>
            <person name="Huang Z.Y."/>
            <person name="Cao C.C."/>
            <person name="Chen C.S."/>
            <person name="Chen Y.X."/>
            <person name="Fan D.D."/>
            <person name="He J."/>
            <person name="Hou H.L."/>
            <person name="Hu L."/>
            <person name="Hu X.T."/>
            <person name="Jiang X.T."/>
            <person name="Lai R."/>
            <person name="Lang Y.S."/>
            <person name="Liang B."/>
            <person name="Liao S.G."/>
            <person name="Mu D."/>
            <person name="Ma Y.Y."/>
            <person name="Niu Y.Y."/>
            <person name="Sun X.Q."/>
            <person name="Xia J.Q."/>
            <person name="Xiao J."/>
            <person name="Xiong Z.Q."/>
            <person name="Xu L."/>
            <person name="Yang L."/>
            <person name="Zhang Y."/>
            <person name="Zhao W."/>
            <person name="Zhao X.D."/>
            <person name="Zheng Y.T."/>
            <person name="Zhou J.M."/>
            <person name="Zhu Y.B."/>
            <person name="Zhang G.J."/>
            <person name="Wang J."/>
            <person name="Yao Y.G."/>
        </authorList>
    </citation>
    <scope>NUCLEOTIDE SEQUENCE [LARGE SCALE GENOMIC DNA]</scope>
</reference>
<gene>
    <name evidence="2" type="ORF">TREES_T100005375</name>
</gene>
<evidence type="ECO:0000256" key="1">
    <source>
        <dbReference type="SAM" id="MobiDB-lite"/>
    </source>
</evidence>
<evidence type="ECO:0000313" key="3">
    <source>
        <dbReference type="Proteomes" id="UP000011518"/>
    </source>
</evidence>
<dbReference type="InParanoid" id="L9KR73"/>
<dbReference type="EMBL" id="KB320698">
    <property type="protein sequence ID" value="ELW65281.1"/>
    <property type="molecule type" value="Genomic_DNA"/>
</dbReference>
<feature type="region of interest" description="Disordered" evidence="1">
    <location>
        <begin position="292"/>
        <end position="317"/>
    </location>
</feature>
<organism evidence="2 3">
    <name type="scientific">Tupaia chinensis</name>
    <name type="common">Chinese tree shrew</name>
    <name type="synonym">Tupaia belangeri chinensis</name>
    <dbReference type="NCBI Taxonomy" id="246437"/>
    <lineage>
        <taxon>Eukaryota</taxon>
        <taxon>Metazoa</taxon>
        <taxon>Chordata</taxon>
        <taxon>Craniata</taxon>
        <taxon>Vertebrata</taxon>
        <taxon>Euteleostomi</taxon>
        <taxon>Mammalia</taxon>
        <taxon>Eutheria</taxon>
        <taxon>Euarchontoglires</taxon>
        <taxon>Scandentia</taxon>
        <taxon>Tupaiidae</taxon>
        <taxon>Tupaia</taxon>
    </lineage>
</organism>